<dbReference type="GO" id="GO:0003899">
    <property type="term" value="F:DNA-directed RNA polymerase activity"/>
    <property type="evidence" value="ECO:0007669"/>
    <property type="project" value="UniProtKB-EC"/>
</dbReference>
<feature type="domain" description="RNA polymerase Rpb1" evidence="8">
    <location>
        <begin position="135"/>
        <end position="328"/>
    </location>
</feature>
<dbReference type="InterPro" id="IPR045867">
    <property type="entry name" value="DNA-dir_RpoC_beta_prime"/>
</dbReference>
<evidence type="ECO:0000256" key="5">
    <source>
        <dbReference type="ARBA" id="ARBA00022723"/>
    </source>
</evidence>
<keyword evidence="3" id="KW-0808">Transferase</keyword>
<dbReference type="Proteomes" id="UP000604046">
    <property type="component" value="Unassembled WGS sequence"/>
</dbReference>
<keyword evidence="6" id="KW-0862">Zinc</keyword>
<dbReference type="EC" id="2.7.7.6" evidence="1"/>
<dbReference type="GO" id="GO:0000428">
    <property type="term" value="C:DNA-directed RNA polymerase complex"/>
    <property type="evidence" value="ECO:0007669"/>
    <property type="project" value="UniProtKB-KW"/>
</dbReference>
<keyword evidence="4" id="KW-0548">Nucleotidyltransferase</keyword>
<dbReference type="GO" id="GO:0046872">
    <property type="term" value="F:metal ion binding"/>
    <property type="evidence" value="ECO:0007669"/>
    <property type="project" value="UniProtKB-KW"/>
</dbReference>
<evidence type="ECO:0000256" key="2">
    <source>
        <dbReference type="ARBA" id="ARBA00022478"/>
    </source>
</evidence>
<dbReference type="Gene3D" id="1.10.132.30">
    <property type="match status" value="1"/>
</dbReference>
<organism evidence="10 11">
    <name type="scientific">Symbiodinium natans</name>
    <dbReference type="NCBI Taxonomy" id="878477"/>
    <lineage>
        <taxon>Eukaryota</taxon>
        <taxon>Sar</taxon>
        <taxon>Alveolata</taxon>
        <taxon>Dinophyceae</taxon>
        <taxon>Suessiales</taxon>
        <taxon>Symbiodiniaceae</taxon>
        <taxon>Symbiodinium</taxon>
    </lineage>
</organism>
<evidence type="ECO:0000256" key="1">
    <source>
        <dbReference type="ARBA" id="ARBA00012418"/>
    </source>
</evidence>
<dbReference type="Pfam" id="PF04998">
    <property type="entry name" value="RNA_pol_Rpb1_5"/>
    <property type="match status" value="1"/>
</dbReference>
<evidence type="ECO:0000256" key="3">
    <source>
        <dbReference type="ARBA" id="ARBA00022679"/>
    </source>
</evidence>
<evidence type="ECO:0000256" key="6">
    <source>
        <dbReference type="ARBA" id="ARBA00022833"/>
    </source>
</evidence>
<dbReference type="OrthoDB" id="432375at2759"/>
<dbReference type="Pfam" id="PF05000">
    <property type="entry name" value="RNA_pol_Rpb1_4"/>
    <property type="match status" value="1"/>
</dbReference>
<evidence type="ECO:0000256" key="4">
    <source>
        <dbReference type="ARBA" id="ARBA00022695"/>
    </source>
</evidence>
<sequence length="872" mass="95251">MLDNMKTLGFSWATRAGISLGVDDMMVPAKKASLCDGSQQRQLQAEARYRNGEITVNEKFLNVTEEWTRTSEEVKNEAVSNFKENDPNNPVYMMSTSGARGNISQVRQLLAMRGLMADAKGQLIDVPIQHCLREGMTVTDMLISGHGARKGVIDTALRTADSGYLYRRLDFTASPVVVRAEDCGTPDAVPMELQGLRAAVASFKDRIRGRVLGKPVLHPETSELLFDAGHMLTSEDAGRIEAVWRLLSATMDVPPVYVRTPLGCRLPDGICAKCYGEDLSTPGEPVSPGHPSGTIAAQSMGEPGTQLTMRTFHTGGAFEGSAGEGVVAKHAGYAHLRCDDGATISHEDISHTGRFVSEWRRSPQGDVGCVLAQEATLEIVDSENGSVLQTEQLKIGSYVKVLHGASVSFGQVLYQKPVKSSHSPNEEDIETLDKPINSDEDGEVILQDADAQGSCIDEGGKLVWVLQGTALDFQHEGSSLAVKEGDAVEAGQPLAQEWAASRCEGVPRFQEPPRSASEDSLSLRTDFDFFELAADRTTEYTKDPEMPASLREDLQDLPATVRPYLKQAVSRALSAASNLRTARPEAPKSSSVFAQVSFGERPELRVLCSPPSLQAGSAIFPTSRSIGENCVAPSGGLVLHVEWEGRLAVLWSPEESISILNKQKRQAIQDNGQVKLGRPLLFKRVASAPPATVQPDEKDVLVRRCKDRVYYSRDIASLDVVEDSSWECAVKPGEVFLAPSKYFAEGSWWDAAEDDGVYLYSRAVPPSHPVIPELPTTKNGSSWIIAEILDDPRGSDSVRVLLRRTKLLELPAEPCSLPSESHTMSFWTSMYKNGEIVESAEPVVLAYKVSASIGRHYHDMHHDRTQLETYKT</sequence>
<dbReference type="InterPro" id="IPR038120">
    <property type="entry name" value="Rpb1_funnel_sf"/>
</dbReference>
<evidence type="ECO:0000313" key="10">
    <source>
        <dbReference type="EMBL" id="CAE7032798.1"/>
    </source>
</evidence>
<accession>A0A812IBV8</accession>
<dbReference type="GO" id="GO:0006351">
    <property type="term" value="P:DNA-templated transcription"/>
    <property type="evidence" value="ECO:0007669"/>
    <property type="project" value="InterPro"/>
</dbReference>
<keyword evidence="11" id="KW-1185">Reference proteome</keyword>
<proteinExistence type="predicted"/>
<dbReference type="PANTHER" id="PTHR19376:SF68">
    <property type="entry name" value="DNA-DIRECTED RNA POLYMERASE SUBUNIT BETA"/>
    <property type="match status" value="1"/>
</dbReference>
<dbReference type="PANTHER" id="PTHR19376">
    <property type="entry name" value="DNA-DIRECTED RNA POLYMERASE"/>
    <property type="match status" value="1"/>
</dbReference>
<dbReference type="InterPro" id="IPR007083">
    <property type="entry name" value="RNA_pol_Rpb1_4"/>
</dbReference>
<evidence type="ECO:0000256" key="7">
    <source>
        <dbReference type="ARBA" id="ARBA00023163"/>
    </source>
</evidence>
<dbReference type="SUPFAM" id="SSF64484">
    <property type="entry name" value="beta and beta-prime subunits of DNA dependent RNA-polymerase"/>
    <property type="match status" value="1"/>
</dbReference>
<gene>
    <name evidence="10" type="primary">rpoC2</name>
    <name evidence="10" type="ORF">SNAT2548_LOCUS3934</name>
</gene>
<dbReference type="AlphaFoldDB" id="A0A812IBV8"/>
<reference evidence="10" key="1">
    <citation type="submission" date="2021-02" db="EMBL/GenBank/DDBJ databases">
        <authorList>
            <person name="Dougan E. K."/>
            <person name="Rhodes N."/>
            <person name="Thang M."/>
            <person name="Chan C."/>
        </authorList>
    </citation>
    <scope>NUCLEOTIDE SEQUENCE</scope>
</reference>
<keyword evidence="2" id="KW-0240">DNA-directed RNA polymerase</keyword>
<dbReference type="InterPro" id="IPR007081">
    <property type="entry name" value="RNA_pol_Rpb1_5"/>
</dbReference>
<evidence type="ECO:0000259" key="8">
    <source>
        <dbReference type="Pfam" id="PF04998"/>
    </source>
</evidence>
<dbReference type="EMBL" id="CAJNDS010000241">
    <property type="protein sequence ID" value="CAE7032798.1"/>
    <property type="molecule type" value="Genomic_DNA"/>
</dbReference>
<feature type="domain" description="RNA polymerase Rpb1" evidence="9">
    <location>
        <begin position="55"/>
        <end position="120"/>
    </location>
</feature>
<keyword evidence="7" id="KW-0804">Transcription</keyword>
<comment type="caution">
    <text evidence="10">The sequence shown here is derived from an EMBL/GenBank/DDBJ whole genome shotgun (WGS) entry which is preliminary data.</text>
</comment>
<name>A0A812IBV8_9DINO</name>
<keyword evidence="5" id="KW-0479">Metal-binding</keyword>
<evidence type="ECO:0000259" key="9">
    <source>
        <dbReference type="Pfam" id="PF05000"/>
    </source>
</evidence>
<protein>
    <recommendedName>
        <fullName evidence="1">DNA-directed RNA polymerase</fullName>
        <ecNumber evidence="1">2.7.7.6</ecNumber>
    </recommendedName>
</protein>
<evidence type="ECO:0000313" key="11">
    <source>
        <dbReference type="Proteomes" id="UP000604046"/>
    </source>
</evidence>
<dbReference type="GO" id="GO:0003677">
    <property type="term" value="F:DNA binding"/>
    <property type="evidence" value="ECO:0007669"/>
    <property type="project" value="InterPro"/>
</dbReference>